<gene>
    <name evidence="4" type="ORF">PPAR00522_LOCUS22073</name>
</gene>
<evidence type="ECO:0000256" key="2">
    <source>
        <dbReference type="SAM" id="MobiDB-lite"/>
    </source>
</evidence>
<evidence type="ECO:0000256" key="1">
    <source>
        <dbReference type="SAM" id="Coils"/>
    </source>
</evidence>
<dbReference type="SMART" id="SM00353">
    <property type="entry name" value="HLH"/>
    <property type="match status" value="1"/>
</dbReference>
<dbReference type="PROSITE" id="PS50888">
    <property type="entry name" value="BHLH"/>
    <property type="match status" value="1"/>
</dbReference>
<dbReference type="Pfam" id="PF00010">
    <property type="entry name" value="HLH"/>
    <property type="match status" value="1"/>
</dbReference>
<accession>A0A7S0VM58</accession>
<evidence type="ECO:0000259" key="3">
    <source>
        <dbReference type="PROSITE" id="PS50888"/>
    </source>
</evidence>
<name>A0A7S0VM58_9CHLO</name>
<dbReference type="PANTHER" id="PTHR46133:SF15">
    <property type="entry name" value="BHLH TRANSCRIPTION FACTOR"/>
    <property type="match status" value="1"/>
</dbReference>
<dbReference type="GO" id="GO:0006879">
    <property type="term" value="P:intracellular iron ion homeostasis"/>
    <property type="evidence" value="ECO:0007669"/>
    <property type="project" value="InterPro"/>
</dbReference>
<dbReference type="PANTHER" id="PTHR46133">
    <property type="entry name" value="BHLH TRANSCRIPTION FACTOR"/>
    <property type="match status" value="1"/>
</dbReference>
<dbReference type="GO" id="GO:0046983">
    <property type="term" value="F:protein dimerization activity"/>
    <property type="evidence" value="ECO:0007669"/>
    <property type="project" value="InterPro"/>
</dbReference>
<sequence length="508" mass="54355">MKKQVFKMQSYLNFLNEDTPYNPEPLDPTVIDAIYNIEQLISSSSSDTNEPQPAEQAASVGTAPSKINKRLLETENNTDESDDDEKPEEKNPSNKQAKTDISAAATRKACREKARREKLNERFNDLGKLIDPSGEPKNDKTTILADAIKFVQQMTVENHQLKQLNKFLEERVSQYERERGSQLYQHSLLLRNLSQFPQPSSGSVGGNLLPGQGLSGHLRDVPGDRPSSAYSLSLHPPAHPSLYLPVRLSNNPLHLSSSEAALVLRQHQTTLQHQVSLPSLASSINNGPNDSNSTNGNAFPNFLPHLTNVTNICSGMVAPPTHLSHFPLDPASSQNNLNSTASFLSGATPNLSSNVLPFENSPLSDLAKGPSPLDIATVRTASTGGFNSPLSGVHLQPGKTFMVDRFSDMSTVATIGRNAGLLGNGEPSDIFSNEPVSTVASSANGNVAGSTPGLLGGTIGLSGPMGGFSGGSMREGGLPAGEEGLFWNILPQHLLDSSQDSMLWPPAA</sequence>
<feature type="region of interest" description="Disordered" evidence="2">
    <location>
        <begin position="199"/>
        <end position="233"/>
    </location>
</feature>
<proteinExistence type="predicted"/>
<reference evidence="4" key="1">
    <citation type="submission" date="2021-01" db="EMBL/GenBank/DDBJ databases">
        <authorList>
            <person name="Corre E."/>
            <person name="Pelletier E."/>
            <person name="Niang G."/>
            <person name="Scheremetjew M."/>
            <person name="Finn R."/>
            <person name="Kale V."/>
            <person name="Holt S."/>
            <person name="Cochrane G."/>
            <person name="Meng A."/>
            <person name="Brown T."/>
            <person name="Cohen L."/>
        </authorList>
    </citation>
    <scope>NUCLEOTIDE SEQUENCE</scope>
    <source>
        <strain evidence="4">SAG 63-3</strain>
    </source>
</reference>
<dbReference type="Gene3D" id="4.10.280.10">
    <property type="entry name" value="Helix-loop-helix DNA-binding domain"/>
    <property type="match status" value="1"/>
</dbReference>
<dbReference type="EMBL" id="HBFM01033851">
    <property type="protein sequence ID" value="CAD8792887.1"/>
    <property type="molecule type" value="Transcribed_RNA"/>
</dbReference>
<protein>
    <recommendedName>
        <fullName evidence="3">BHLH domain-containing protein</fullName>
    </recommendedName>
</protein>
<feature type="region of interest" description="Disordered" evidence="2">
    <location>
        <begin position="43"/>
        <end position="116"/>
    </location>
</feature>
<keyword evidence="1" id="KW-0175">Coiled coil</keyword>
<dbReference type="CDD" id="cd11446">
    <property type="entry name" value="bHLH_AtILR3_like"/>
    <property type="match status" value="1"/>
</dbReference>
<dbReference type="InterPro" id="IPR011598">
    <property type="entry name" value="bHLH_dom"/>
</dbReference>
<dbReference type="GO" id="GO:0003700">
    <property type="term" value="F:DNA-binding transcription factor activity"/>
    <property type="evidence" value="ECO:0007669"/>
    <property type="project" value="InterPro"/>
</dbReference>
<dbReference type="InterPro" id="IPR044818">
    <property type="entry name" value="ILR3-like"/>
</dbReference>
<feature type="domain" description="BHLH" evidence="3">
    <location>
        <begin position="103"/>
        <end position="154"/>
    </location>
</feature>
<dbReference type="SUPFAM" id="SSF47459">
    <property type="entry name" value="HLH, helix-loop-helix DNA-binding domain"/>
    <property type="match status" value="1"/>
</dbReference>
<dbReference type="InterPro" id="IPR036638">
    <property type="entry name" value="HLH_DNA-bd_sf"/>
</dbReference>
<feature type="coiled-coil region" evidence="1">
    <location>
        <begin position="151"/>
        <end position="178"/>
    </location>
</feature>
<feature type="compositionally biased region" description="Acidic residues" evidence="2">
    <location>
        <begin position="76"/>
        <end position="86"/>
    </location>
</feature>
<dbReference type="AlphaFoldDB" id="A0A7S0VM58"/>
<evidence type="ECO:0000313" key="4">
    <source>
        <dbReference type="EMBL" id="CAD8792887.1"/>
    </source>
</evidence>
<organism evidence="4">
    <name type="scientific">Polytomella parva</name>
    <dbReference type="NCBI Taxonomy" id="51329"/>
    <lineage>
        <taxon>Eukaryota</taxon>
        <taxon>Viridiplantae</taxon>
        <taxon>Chlorophyta</taxon>
        <taxon>core chlorophytes</taxon>
        <taxon>Chlorophyceae</taxon>
        <taxon>CS clade</taxon>
        <taxon>Chlamydomonadales</taxon>
        <taxon>Chlamydomonadaceae</taxon>
        <taxon>Polytomella</taxon>
    </lineage>
</organism>